<dbReference type="Proteomes" id="UP000094580">
    <property type="component" value="Unassembled WGS sequence"/>
</dbReference>
<keyword evidence="3" id="KW-1185">Reference proteome</keyword>
<protein>
    <recommendedName>
        <fullName evidence="4">Lipoprotein</fullName>
    </recommendedName>
</protein>
<name>A0ABX2ZMP2_9BACI</name>
<keyword evidence="1" id="KW-0732">Signal</keyword>
<proteinExistence type="predicted"/>
<dbReference type="RefSeq" id="WP_069034390.1">
    <property type="nucleotide sequence ID" value="NZ_MDKC01000032.1"/>
</dbReference>
<comment type="caution">
    <text evidence="2">The sequence shown here is derived from an EMBL/GenBank/DDBJ whole genome shotgun (WGS) entry which is preliminary data.</text>
</comment>
<reference evidence="2 3" key="1">
    <citation type="submission" date="2016-07" db="EMBL/GenBank/DDBJ databases">
        <authorList>
            <person name="Townsley L."/>
            <person name="Shank E.A."/>
        </authorList>
    </citation>
    <scope>NUCLEOTIDE SEQUENCE [LARGE SCALE GENOMIC DNA]</scope>
    <source>
        <strain evidence="2 3">CH01</strain>
    </source>
</reference>
<evidence type="ECO:0008006" key="4">
    <source>
        <dbReference type="Google" id="ProtNLM"/>
    </source>
</evidence>
<feature type="signal peptide" evidence="1">
    <location>
        <begin position="1"/>
        <end position="20"/>
    </location>
</feature>
<evidence type="ECO:0000313" key="3">
    <source>
        <dbReference type="Proteomes" id="UP000094580"/>
    </source>
</evidence>
<evidence type="ECO:0000313" key="2">
    <source>
        <dbReference type="EMBL" id="ODG90996.1"/>
    </source>
</evidence>
<evidence type="ECO:0000256" key="1">
    <source>
        <dbReference type="SAM" id="SignalP"/>
    </source>
</evidence>
<accession>A0ABX2ZMP2</accession>
<feature type="chain" id="PRO_5046364951" description="Lipoprotein" evidence="1">
    <location>
        <begin position="21"/>
        <end position="235"/>
    </location>
</feature>
<organism evidence="2 3">
    <name type="scientific">Gottfriedia luciferensis</name>
    <dbReference type="NCBI Taxonomy" id="178774"/>
    <lineage>
        <taxon>Bacteria</taxon>
        <taxon>Bacillati</taxon>
        <taxon>Bacillota</taxon>
        <taxon>Bacilli</taxon>
        <taxon>Bacillales</taxon>
        <taxon>Bacillaceae</taxon>
        <taxon>Gottfriedia</taxon>
    </lineage>
</organism>
<gene>
    <name evidence="2" type="ORF">BED47_08125</name>
</gene>
<dbReference type="EMBL" id="MDKC01000032">
    <property type="protein sequence ID" value="ODG90996.1"/>
    <property type="molecule type" value="Genomic_DNA"/>
</dbReference>
<dbReference type="PROSITE" id="PS51257">
    <property type="entry name" value="PROKAR_LIPOPROTEIN"/>
    <property type="match status" value="1"/>
</dbReference>
<sequence length="235" mass="27257">MKRVSLFKLTFIILPLLLVACRFTSSESQSIIDWVDFVRWNGVEYNGIQSGILANEKFIDEKIGEVKFRVADHVTNSNYKIKDGDAAFHEKGTDIYSIKGNPELIALKDKTAINGYRIYYAKGTTDYKWYFKDVPIEKVDLIEIYQSYSPSAKKISEIKDKGKIVNFLDILKNSKEDSNFQPNNDHTDSTHYEIVLYTDEPIAYKYTIEFDGANYYWYPWDTSILSNEIGKFIPK</sequence>